<dbReference type="Proteomes" id="UP000189733">
    <property type="component" value="Unassembled WGS sequence"/>
</dbReference>
<evidence type="ECO:0000313" key="1">
    <source>
        <dbReference type="EMBL" id="SKA66907.1"/>
    </source>
</evidence>
<evidence type="ECO:0000313" key="2">
    <source>
        <dbReference type="Proteomes" id="UP000189733"/>
    </source>
</evidence>
<evidence type="ECO:0008006" key="3">
    <source>
        <dbReference type="Google" id="ProtNLM"/>
    </source>
</evidence>
<keyword evidence="2" id="KW-1185">Reference proteome</keyword>
<sequence>MKGNRELPAVLVLLLVCAACAWSYWTMTPTYSLLQVRKAVASGNVDMFQRYVDLDGLLEQAMNDSMKAGERSTLQKVGQVSPGLGGAFGLSELKGNPDEMRTTIRNTVLESLRVFAAASSSVDEFEHATLGIKKTCIALVQLFGLKPDVRREEQIAYATSVLALSKEEKPVQVEFQLQAKDGIWRVSRITNIKQIVLEMERRTGLTEVASRS</sequence>
<name>A0A1T4VPQ6_9BACT</name>
<dbReference type="OrthoDB" id="5458492at2"/>
<protein>
    <recommendedName>
        <fullName evidence="3">DUF2939 domain-containing protein</fullName>
    </recommendedName>
</protein>
<accession>A0A1T4VPQ6</accession>
<gene>
    <name evidence="1" type="ORF">SAMN02745702_00710</name>
</gene>
<dbReference type="RefSeq" id="WP_078684021.1">
    <property type="nucleotide sequence ID" value="NZ_FUYA01000002.1"/>
</dbReference>
<organism evidence="1 2">
    <name type="scientific">Desulfobaculum bizertense DSM 18034</name>
    <dbReference type="NCBI Taxonomy" id="1121442"/>
    <lineage>
        <taxon>Bacteria</taxon>
        <taxon>Pseudomonadati</taxon>
        <taxon>Thermodesulfobacteriota</taxon>
        <taxon>Desulfovibrionia</taxon>
        <taxon>Desulfovibrionales</taxon>
        <taxon>Desulfovibrionaceae</taxon>
        <taxon>Desulfobaculum</taxon>
    </lineage>
</organism>
<dbReference type="EMBL" id="FUYA01000002">
    <property type="protein sequence ID" value="SKA66907.1"/>
    <property type="molecule type" value="Genomic_DNA"/>
</dbReference>
<dbReference type="AlphaFoldDB" id="A0A1T4VPQ6"/>
<proteinExistence type="predicted"/>
<reference evidence="1 2" key="1">
    <citation type="submission" date="2017-02" db="EMBL/GenBank/DDBJ databases">
        <authorList>
            <person name="Peterson S.W."/>
        </authorList>
    </citation>
    <scope>NUCLEOTIDE SEQUENCE [LARGE SCALE GENOMIC DNA]</scope>
    <source>
        <strain evidence="1 2">DSM 18034</strain>
    </source>
</reference>